<gene>
    <name evidence="1" type="ORF">MRX98_18530</name>
</gene>
<name>A0AA41R6Y5_9BACT</name>
<reference evidence="1" key="1">
    <citation type="submission" date="2022-04" db="EMBL/GenBank/DDBJ databases">
        <title>Desulfatitalea alkaliphila sp. nov., a novel anaerobic sulfate-reducing bacterium isolated from terrestrial mud volcano, Taman Peninsula, Russia.</title>
        <authorList>
            <person name="Khomyakova M.A."/>
            <person name="Merkel A.Y."/>
            <person name="Slobodkin A.I."/>
        </authorList>
    </citation>
    <scope>NUCLEOTIDE SEQUENCE</scope>
    <source>
        <strain evidence="1">M08but</strain>
    </source>
</reference>
<dbReference type="EMBL" id="JALJRB010000028">
    <property type="protein sequence ID" value="MCJ8502578.1"/>
    <property type="molecule type" value="Genomic_DNA"/>
</dbReference>
<dbReference type="AlphaFoldDB" id="A0AA41R6Y5"/>
<keyword evidence="2" id="KW-1185">Reference proteome</keyword>
<evidence type="ECO:0000313" key="2">
    <source>
        <dbReference type="Proteomes" id="UP001165427"/>
    </source>
</evidence>
<protein>
    <submittedName>
        <fullName evidence="1">Uncharacterized protein</fullName>
    </submittedName>
</protein>
<comment type="caution">
    <text evidence="1">The sequence shown here is derived from an EMBL/GenBank/DDBJ whole genome shotgun (WGS) entry which is preliminary data.</text>
</comment>
<proteinExistence type="predicted"/>
<sequence>MKDPRGYGKIFADMIDQQAKFHDRGELFRLLVVSRNQFYSVTNPNRTTSGGNPYPFPLE</sequence>
<evidence type="ECO:0000313" key="1">
    <source>
        <dbReference type="EMBL" id="MCJ8502578.1"/>
    </source>
</evidence>
<dbReference type="RefSeq" id="WP_246913556.1">
    <property type="nucleotide sequence ID" value="NZ_JALJRB010000028.1"/>
</dbReference>
<organism evidence="1 2">
    <name type="scientific">Desulfatitalea alkaliphila</name>
    <dbReference type="NCBI Taxonomy" id="2929485"/>
    <lineage>
        <taxon>Bacteria</taxon>
        <taxon>Pseudomonadati</taxon>
        <taxon>Thermodesulfobacteriota</taxon>
        <taxon>Desulfobacteria</taxon>
        <taxon>Desulfobacterales</taxon>
        <taxon>Desulfosarcinaceae</taxon>
        <taxon>Desulfatitalea</taxon>
    </lineage>
</organism>
<accession>A0AA41R6Y5</accession>
<dbReference type="Proteomes" id="UP001165427">
    <property type="component" value="Unassembled WGS sequence"/>
</dbReference>